<reference evidence="1" key="1">
    <citation type="submission" date="2023-03" db="EMBL/GenBank/DDBJ databases">
        <title>Massive genome expansion in bonnet fungi (Mycena s.s.) driven by repeated elements and novel gene families across ecological guilds.</title>
        <authorList>
            <consortium name="Lawrence Berkeley National Laboratory"/>
            <person name="Harder C.B."/>
            <person name="Miyauchi S."/>
            <person name="Viragh M."/>
            <person name="Kuo A."/>
            <person name="Thoen E."/>
            <person name="Andreopoulos B."/>
            <person name="Lu D."/>
            <person name="Skrede I."/>
            <person name="Drula E."/>
            <person name="Henrissat B."/>
            <person name="Morin E."/>
            <person name="Kohler A."/>
            <person name="Barry K."/>
            <person name="LaButti K."/>
            <person name="Morin E."/>
            <person name="Salamov A."/>
            <person name="Lipzen A."/>
            <person name="Mereny Z."/>
            <person name="Hegedus B."/>
            <person name="Baldrian P."/>
            <person name="Stursova M."/>
            <person name="Weitz H."/>
            <person name="Taylor A."/>
            <person name="Grigoriev I.V."/>
            <person name="Nagy L.G."/>
            <person name="Martin F."/>
            <person name="Kauserud H."/>
        </authorList>
    </citation>
    <scope>NUCLEOTIDE SEQUENCE</scope>
    <source>
        <strain evidence="1">CBHHK067</strain>
    </source>
</reference>
<dbReference type="AlphaFoldDB" id="A0AAD7GIL8"/>
<evidence type="ECO:0000313" key="2">
    <source>
        <dbReference type="Proteomes" id="UP001221757"/>
    </source>
</evidence>
<dbReference type="EMBL" id="JARKIE010000070">
    <property type="protein sequence ID" value="KAJ7689676.1"/>
    <property type="molecule type" value="Genomic_DNA"/>
</dbReference>
<evidence type="ECO:0000313" key="1">
    <source>
        <dbReference type="EMBL" id="KAJ7689676.1"/>
    </source>
</evidence>
<dbReference type="Gene3D" id="3.80.10.10">
    <property type="entry name" value="Ribonuclease Inhibitor"/>
    <property type="match status" value="1"/>
</dbReference>
<proteinExistence type="predicted"/>
<sequence>MLHLITGVHSNWTPQSPKDVNAVRAVLTQLENNLASSWSPRASIQLVNEPAVIGAAIRRVRRLLSACHLLPGSVLSLIFEHFVIGLDSSVWRLKALEIRGDFNAGVVDQSTAHRPSGLEPREYFPPALDAALHLLSRHTERIRYLCLDMQHPWQGRLNTRPAHIFPPLKRDAFSSYLECVDIAVSPNTIAWEWISAVVGSAPKLTHFLFHGRVVPNGRWGQLQNLSLGDITLAQSLHVLANAPLLGECDFILTSSADRIPLPEHPRVHSLTCLILQHDGTSGPDDATLFLHHVTLPSLISLAIVGARGEWRQCAILPFLIRSACTLRRLNLVWTRVSDVQLSDLLYHPQIQMERLTALKLEDCPSAVTEELLRCLHLIEPGWHYGLRIRALRTIFLSPIMCDSGVGTLAARLDNKGRYECDVLEGIPDMSTTFTLHPDDEL</sequence>
<name>A0AAD7GIL8_MYCRO</name>
<protein>
    <recommendedName>
        <fullName evidence="3">F-box domain-containing protein</fullName>
    </recommendedName>
</protein>
<organism evidence="1 2">
    <name type="scientific">Mycena rosella</name>
    <name type="common">Pink bonnet</name>
    <name type="synonym">Agaricus rosellus</name>
    <dbReference type="NCBI Taxonomy" id="1033263"/>
    <lineage>
        <taxon>Eukaryota</taxon>
        <taxon>Fungi</taxon>
        <taxon>Dikarya</taxon>
        <taxon>Basidiomycota</taxon>
        <taxon>Agaricomycotina</taxon>
        <taxon>Agaricomycetes</taxon>
        <taxon>Agaricomycetidae</taxon>
        <taxon>Agaricales</taxon>
        <taxon>Marasmiineae</taxon>
        <taxon>Mycenaceae</taxon>
        <taxon>Mycena</taxon>
    </lineage>
</organism>
<dbReference type="InterPro" id="IPR032675">
    <property type="entry name" value="LRR_dom_sf"/>
</dbReference>
<accession>A0AAD7GIL8</accession>
<gene>
    <name evidence="1" type="ORF">B0H17DRAFT_1202127</name>
</gene>
<dbReference type="SUPFAM" id="SSF52047">
    <property type="entry name" value="RNI-like"/>
    <property type="match status" value="1"/>
</dbReference>
<dbReference type="Proteomes" id="UP001221757">
    <property type="component" value="Unassembled WGS sequence"/>
</dbReference>
<keyword evidence="2" id="KW-1185">Reference proteome</keyword>
<evidence type="ECO:0008006" key="3">
    <source>
        <dbReference type="Google" id="ProtNLM"/>
    </source>
</evidence>
<comment type="caution">
    <text evidence="1">The sequence shown here is derived from an EMBL/GenBank/DDBJ whole genome shotgun (WGS) entry which is preliminary data.</text>
</comment>